<feature type="region of interest" description="Disordered" evidence="1">
    <location>
        <begin position="114"/>
        <end position="145"/>
    </location>
</feature>
<evidence type="ECO:0000313" key="8">
    <source>
        <dbReference type="Proteomes" id="UP000045842"/>
    </source>
</evidence>
<dbReference type="EMBL" id="CFOH01000607">
    <property type="protein sequence ID" value="CFE62854.1"/>
    <property type="molecule type" value="Genomic_DNA"/>
</dbReference>
<evidence type="ECO:0000313" key="2">
    <source>
        <dbReference type="EMBL" id="CFE62854.1"/>
    </source>
</evidence>
<reference evidence="7 8" key="1">
    <citation type="submission" date="2015-03" db="EMBL/GenBank/DDBJ databases">
        <authorList>
            <consortium name="Pathogen Informatics"/>
        </authorList>
    </citation>
    <scope>NUCLEOTIDE SEQUENCE [LARGE SCALE GENOMIC DNA]</scope>
    <source>
        <strain evidence="3 9">C09601061</strain>
        <strain evidence="4 8">G09801536</strain>
        <strain evidence="2 10">H09601792</strain>
        <strain evidence="7">N09902308</strain>
        <strain evidence="5 11">P00601463</strain>
    </source>
</reference>
<dbReference type="AlphaFoldDB" id="A0A655IF46"/>
<evidence type="ECO:0000313" key="7">
    <source>
        <dbReference type="Proteomes" id="UP000039021"/>
    </source>
</evidence>
<dbReference type="Proteomes" id="UP000045842">
    <property type="component" value="Unassembled WGS sequence"/>
</dbReference>
<evidence type="ECO:0000313" key="5">
    <source>
        <dbReference type="EMBL" id="COV79848.1"/>
    </source>
</evidence>
<organism evidence="5 11">
    <name type="scientific">Mycobacterium tuberculosis</name>
    <dbReference type="NCBI Taxonomy" id="1773"/>
    <lineage>
        <taxon>Bacteria</taxon>
        <taxon>Bacillati</taxon>
        <taxon>Actinomycetota</taxon>
        <taxon>Actinomycetes</taxon>
        <taxon>Mycobacteriales</taxon>
        <taxon>Mycobacteriaceae</taxon>
        <taxon>Mycobacterium</taxon>
        <taxon>Mycobacterium tuberculosis complex</taxon>
    </lineage>
</organism>
<sequence length="145" mass="14960">MSNPLSANARTQWKVLRDNTVANSSPRPVPSAVPPCRANGTSLPSRAASMRRSRRGTLSSHNEFIATRTAAASALPPAMPPATGMDLSIMIETSGARPTCSAISSAACQARLRSSVGSWSAPSPTNSSESTSALRTVTSSTSETA</sequence>
<protein>
    <submittedName>
        <fullName evidence="5">Uncharacterized protein</fullName>
    </submittedName>
</protein>
<evidence type="ECO:0000313" key="4">
    <source>
        <dbReference type="EMBL" id="COV30735.1"/>
    </source>
</evidence>
<evidence type="ECO:0000313" key="9">
    <source>
        <dbReference type="Proteomes" id="UP000046680"/>
    </source>
</evidence>
<evidence type="ECO:0000313" key="3">
    <source>
        <dbReference type="EMBL" id="CFS03748.1"/>
    </source>
</evidence>
<feature type="region of interest" description="Disordered" evidence="1">
    <location>
        <begin position="21"/>
        <end position="61"/>
    </location>
</feature>
<dbReference type="EMBL" id="CHKL01000045">
    <property type="protein sequence ID" value="COV79848.1"/>
    <property type="molecule type" value="Genomic_DNA"/>
</dbReference>
<dbReference type="Proteomes" id="UP000046947">
    <property type="component" value="Unassembled WGS sequence"/>
</dbReference>
<name>A0A655IF46_MYCTX</name>
<dbReference type="Proteomes" id="UP000046680">
    <property type="component" value="Unassembled WGS sequence"/>
</dbReference>
<evidence type="ECO:0000256" key="1">
    <source>
        <dbReference type="SAM" id="MobiDB-lite"/>
    </source>
</evidence>
<dbReference type="EMBL" id="CSAD01000172">
    <property type="protein sequence ID" value="COV30735.1"/>
    <property type="molecule type" value="Genomic_DNA"/>
</dbReference>
<feature type="compositionally biased region" description="Polar residues" evidence="1">
    <location>
        <begin position="115"/>
        <end position="145"/>
    </location>
</feature>
<evidence type="ECO:0000313" key="6">
    <source>
        <dbReference type="EMBL" id="COY57292.1"/>
    </source>
</evidence>
<dbReference type="Proteomes" id="UP000039021">
    <property type="component" value="Unassembled WGS sequence"/>
</dbReference>
<gene>
    <name evidence="3" type="ORF">ERS007657_03704</name>
    <name evidence="4" type="ORF">ERS007679_01559</name>
    <name evidence="2" type="ORF">ERS007688_03076</name>
    <name evidence="6" type="ORF">ERS007739_02817</name>
    <name evidence="5" type="ORF">ERS007741_00679</name>
</gene>
<dbReference type="Proteomes" id="UP000048600">
    <property type="component" value="Unassembled WGS sequence"/>
</dbReference>
<proteinExistence type="predicted"/>
<accession>A0A655IF46</accession>
<dbReference type="EMBL" id="CGCX01001936">
    <property type="protein sequence ID" value="CFS03748.1"/>
    <property type="molecule type" value="Genomic_DNA"/>
</dbReference>
<dbReference type="EMBL" id="CSBK01001349">
    <property type="protein sequence ID" value="COY57292.1"/>
    <property type="molecule type" value="Genomic_DNA"/>
</dbReference>
<evidence type="ECO:0000313" key="10">
    <source>
        <dbReference type="Proteomes" id="UP000046947"/>
    </source>
</evidence>
<evidence type="ECO:0000313" key="11">
    <source>
        <dbReference type="Proteomes" id="UP000048600"/>
    </source>
</evidence>
<reference evidence="6" key="2">
    <citation type="submission" date="2015-03" db="EMBL/GenBank/DDBJ databases">
        <authorList>
            <consortium name="Pathogen Informatics"/>
            <person name="Murphy D."/>
        </authorList>
    </citation>
    <scope>NUCLEOTIDE SEQUENCE</scope>
    <source>
        <strain evidence="6">N09902308</strain>
    </source>
</reference>